<sequence>MILGLNSHRNRPVMMAQEHQALLQQSYNIRIPTHHITPKNCQTTQVQQTSNLVYFSTCNTKDGMGCPHQFFDATGEYNDLNRFFDAASKYNCITAQKHLFPN</sequence>
<accession>A0A9W4XJP0</accession>
<organism evidence="1 2">
    <name type="scientific">Periconia digitata</name>
    <dbReference type="NCBI Taxonomy" id="1303443"/>
    <lineage>
        <taxon>Eukaryota</taxon>
        <taxon>Fungi</taxon>
        <taxon>Dikarya</taxon>
        <taxon>Ascomycota</taxon>
        <taxon>Pezizomycotina</taxon>
        <taxon>Dothideomycetes</taxon>
        <taxon>Pleosporomycetidae</taxon>
        <taxon>Pleosporales</taxon>
        <taxon>Massarineae</taxon>
        <taxon>Periconiaceae</taxon>
        <taxon>Periconia</taxon>
    </lineage>
</organism>
<keyword evidence="2" id="KW-1185">Reference proteome</keyword>
<dbReference type="EMBL" id="CAOQHR010000004">
    <property type="protein sequence ID" value="CAI6334083.1"/>
    <property type="molecule type" value="Genomic_DNA"/>
</dbReference>
<dbReference type="AlphaFoldDB" id="A0A9W4XJP0"/>
<evidence type="ECO:0000313" key="2">
    <source>
        <dbReference type="Proteomes" id="UP001152607"/>
    </source>
</evidence>
<gene>
    <name evidence="1" type="ORF">PDIGIT_LOCUS7137</name>
</gene>
<evidence type="ECO:0000313" key="1">
    <source>
        <dbReference type="EMBL" id="CAI6334083.1"/>
    </source>
</evidence>
<proteinExistence type="predicted"/>
<name>A0A9W4XJP0_9PLEO</name>
<reference evidence="1" key="1">
    <citation type="submission" date="2023-01" db="EMBL/GenBank/DDBJ databases">
        <authorList>
            <person name="Van Ghelder C."/>
            <person name="Rancurel C."/>
        </authorList>
    </citation>
    <scope>NUCLEOTIDE SEQUENCE</scope>
    <source>
        <strain evidence="1">CNCM I-4278</strain>
    </source>
</reference>
<protein>
    <submittedName>
        <fullName evidence="1">Uncharacterized protein</fullName>
    </submittedName>
</protein>
<comment type="caution">
    <text evidence="1">The sequence shown here is derived from an EMBL/GenBank/DDBJ whole genome shotgun (WGS) entry which is preliminary data.</text>
</comment>
<dbReference type="Proteomes" id="UP001152607">
    <property type="component" value="Unassembled WGS sequence"/>
</dbReference>